<evidence type="ECO:0000256" key="6">
    <source>
        <dbReference type="ARBA" id="ARBA00022989"/>
    </source>
</evidence>
<dbReference type="GO" id="GO:1990429">
    <property type="term" value="C:peroxisomal importomer complex"/>
    <property type="evidence" value="ECO:0007669"/>
    <property type="project" value="TreeGrafter"/>
</dbReference>
<dbReference type="PANTHER" id="PTHR19332:SF1">
    <property type="entry name" value="PEROXISOMAL MEMBRANE PROTEIN PEX13"/>
    <property type="match status" value="1"/>
</dbReference>
<proteinExistence type="inferred from homology"/>
<gene>
    <name evidence="17" type="ORF">CcCBS67573_g04332</name>
</gene>
<evidence type="ECO:0000256" key="14">
    <source>
        <dbReference type="SAM" id="MobiDB-lite"/>
    </source>
</evidence>
<dbReference type="SUPFAM" id="SSF50044">
    <property type="entry name" value="SH3-domain"/>
    <property type="match status" value="1"/>
</dbReference>
<feature type="transmembrane region" description="Helical" evidence="15">
    <location>
        <begin position="21"/>
        <end position="40"/>
    </location>
</feature>
<dbReference type="SMART" id="SM00326">
    <property type="entry name" value="SH3"/>
    <property type="match status" value="1"/>
</dbReference>
<keyword evidence="18" id="KW-1185">Reference proteome</keyword>
<dbReference type="GO" id="GO:0016560">
    <property type="term" value="P:protein import into peroxisome matrix, docking"/>
    <property type="evidence" value="ECO:0007669"/>
    <property type="project" value="InterPro"/>
</dbReference>
<evidence type="ECO:0000256" key="7">
    <source>
        <dbReference type="ARBA" id="ARBA00023010"/>
    </source>
</evidence>
<evidence type="ECO:0000256" key="13">
    <source>
        <dbReference type="PROSITE-ProRule" id="PRU00192"/>
    </source>
</evidence>
<keyword evidence="9" id="KW-0576">Peroxisome</keyword>
<dbReference type="Pfam" id="PF04088">
    <property type="entry name" value="Peroxin-13_N"/>
    <property type="match status" value="1"/>
</dbReference>
<keyword evidence="8 15" id="KW-0472">Membrane</keyword>
<evidence type="ECO:0000256" key="10">
    <source>
        <dbReference type="ARBA" id="ARBA00029693"/>
    </source>
</evidence>
<evidence type="ECO:0000256" key="9">
    <source>
        <dbReference type="ARBA" id="ARBA00023140"/>
    </source>
</evidence>
<dbReference type="STRING" id="246404.A0A507FFM8"/>
<keyword evidence="5" id="KW-0653">Protein transport</keyword>
<evidence type="ECO:0000313" key="18">
    <source>
        <dbReference type="Proteomes" id="UP000320333"/>
    </source>
</evidence>
<feature type="domain" description="SH3" evidence="16">
    <location>
        <begin position="382"/>
        <end position="448"/>
    </location>
</feature>
<feature type="region of interest" description="Disordered" evidence="14">
    <location>
        <begin position="64"/>
        <end position="108"/>
    </location>
</feature>
<keyword evidence="4 15" id="KW-0812">Transmembrane</keyword>
<organism evidence="17 18">
    <name type="scientific">Chytriomyces confervae</name>
    <dbReference type="NCBI Taxonomy" id="246404"/>
    <lineage>
        <taxon>Eukaryota</taxon>
        <taxon>Fungi</taxon>
        <taxon>Fungi incertae sedis</taxon>
        <taxon>Chytridiomycota</taxon>
        <taxon>Chytridiomycota incertae sedis</taxon>
        <taxon>Chytridiomycetes</taxon>
        <taxon>Chytridiales</taxon>
        <taxon>Chytriomycetaceae</taxon>
        <taxon>Chytriomyces</taxon>
    </lineage>
</organism>
<dbReference type="GO" id="GO:0005778">
    <property type="term" value="C:peroxisomal membrane"/>
    <property type="evidence" value="ECO:0007669"/>
    <property type="project" value="UniProtKB-SubCell"/>
</dbReference>
<evidence type="ECO:0000256" key="5">
    <source>
        <dbReference type="ARBA" id="ARBA00022927"/>
    </source>
</evidence>
<dbReference type="Proteomes" id="UP000320333">
    <property type="component" value="Unassembled WGS sequence"/>
</dbReference>
<keyword evidence="7" id="KW-0811">Translocation</keyword>
<evidence type="ECO:0000256" key="12">
    <source>
        <dbReference type="ARBA" id="ARBA00046271"/>
    </source>
</evidence>
<dbReference type="PRINTS" id="PR00452">
    <property type="entry name" value="SH3DOMAIN"/>
</dbReference>
<evidence type="ECO:0000256" key="15">
    <source>
        <dbReference type="SAM" id="Phobius"/>
    </source>
</evidence>
<feature type="region of interest" description="Disordered" evidence="14">
    <location>
        <begin position="459"/>
        <end position="500"/>
    </location>
</feature>
<dbReference type="InterPro" id="IPR001452">
    <property type="entry name" value="SH3_domain"/>
</dbReference>
<dbReference type="OrthoDB" id="10037838at2759"/>
<feature type="compositionally biased region" description="Polar residues" evidence="14">
    <location>
        <begin position="471"/>
        <end position="483"/>
    </location>
</feature>
<evidence type="ECO:0000256" key="1">
    <source>
        <dbReference type="ARBA" id="ARBA00006033"/>
    </source>
</evidence>
<dbReference type="InterPro" id="IPR035463">
    <property type="entry name" value="Pex13"/>
</dbReference>
<evidence type="ECO:0000256" key="3">
    <source>
        <dbReference type="ARBA" id="ARBA00022448"/>
    </source>
</evidence>
<dbReference type="PANTHER" id="PTHR19332">
    <property type="entry name" value="PEROXISOMAL MEMBRANE PROTEIN PEX13"/>
    <property type="match status" value="1"/>
</dbReference>
<evidence type="ECO:0000313" key="17">
    <source>
        <dbReference type="EMBL" id="TPX74390.1"/>
    </source>
</evidence>
<dbReference type="InterPro" id="IPR007223">
    <property type="entry name" value="Peroxin-13_N"/>
</dbReference>
<dbReference type="CDD" id="cd11771">
    <property type="entry name" value="SH3_Pex13p_fungal"/>
    <property type="match status" value="1"/>
</dbReference>
<keyword evidence="6 15" id="KW-1133">Transmembrane helix</keyword>
<dbReference type="PROSITE" id="PS50002">
    <property type="entry name" value="SH3"/>
    <property type="match status" value="1"/>
</dbReference>
<name>A0A507FFM8_9FUNG</name>
<protein>
    <recommendedName>
        <fullName evidence="11">Peroxisomal membrane protein PEX13</fullName>
    </recommendedName>
    <alternativeName>
        <fullName evidence="10">Peroxin-13</fullName>
    </alternativeName>
</protein>
<evidence type="ECO:0000259" key="16">
    <source>
        <dbReference type="PROSITE" id="PS50002"/>
    </source>
</evidence>
<evidence type="ECO:0000256" key="8">
    <source>
        <dbReference type="ARBA" id="ARBA00023136"/>
    </source>
</evidence>
<comment type="subcellular location">
    <subcellularLocation>
        <location evidence="12">Peroxisome membrane</location>
    </subcellularLocation>
</comment>
<feature type="compositionally biased region" description="Low complexity" evidence="14">
    <location>
        <begin position="64"/>
        <end position="75"/>
    </location>
</feature>
<dbReference type="AlphaFoldDB" id="A0A507FFM8"/>
<dbReference type="Gene3D" id="2.30.30.40">
    <property type="entry name" value="SH3 Domains"/>
    <property type="match status" value="1"/>
</dbReference>
<sequence>MHTAALADAPSRWTSISATTLIEYASFASTFLACVSILLLSSKTAFQTIWNQVVGTYSAGAAPPLPQQGPSSSSAAPPPLPSSNPADEFSGFNSDLGPSIPNRPNSLDVTGVNRGYGGSMGLGGMAQGYGGMGGYGGGMYGSSMYDQGGYGGGYGAGGYNRFNRFGSGGYGMGGSYGGYGGGVGGYGGYGGAGGGMYGRPAGFNPNNPNEIPLTAQIEQSTQHAFQSIDQIVQAFTGFSQMLESTFFATHSSFMAMVGVAEQLGYLRNYLGGVVSALTFSDYIKKWIYFAMGKPMPVDPKSITAEGFDKFNGTGPNGAKKPSQKPVWLFLLFMFGFPWLMSKLIQRLQKKQLEDAAAAAGGGGLQPLLIGPDGTPLQASQIKELEFCKALYDFNANSPAELSFRKGDVIAILSKVDPVTREASQWWRGRLRTGQMGHFPSNYVEAIVKRDTPAVNGTAALTNGDGKVATSPVPSNTQNENGQQPAIAPGSFAADTTFTKG</sequence>
<keyword evidence="2 13" id="KW-0728">SH3 domain</keyword>
<keyword evidence="3" id="KW-0813">Transport</keyword>
<dbReference type="FunFam" id="2.30.30.40:FF:000072">
    <property type="entry name" value="Unconventional Myosin IB"/>
    <property type="match status" value="1"/>
</dbReference>
<evidence type="ECO:0000256" key="2">
    <source>
        <dbReference type="ARBA" id="ARBA00022443"/>
    </source>
</evidence>
<dbReference type="Pfam" id="PF00018">
    <property type="entry name" value="SH3_1"/>
    <property type="match status" value="1"/>
</dbReference>
<evidence type="ECO:0000256" key="4">
    <source>
        <dbReference type="ARBA" id="ARBA00022692"/>
    </source>
</evidence>
<comment type="caution">
    <text evidence="17">The sequence shown here is derived from an EMBL/GenBank/DDBJ whole genome shotgun (WGS) entry which is preliminary data.</text>
</comment>
<comment type="similarity">
    <text evidence="1">Belongs to the peroxin-13 family.</text>
</comment>
<evidence type="ECO:0000256" key="11">
    <source>
        <dbReference type="ARBA" id="ARBA00034535"/>
    </source>
</evidence>
<reference evidence="17 18" key="1">
    <citation type="journal article" date="2019" name="Sci. Rep.">
        <title>Comparative genomics of chytrid fungi reveal insights into the obligate biotrophic and pathogenic lifestyle of Synchytrium endobioticum.</title>
        <authorList>
            <person name="van de Vossenberg B.T.L.H."/>
            <person name="Warris S."/>
            <person name="Nguyen H.D.T."/>
            <person name="van Gent-Pelzer M.P.E."/>
            <person name="Joly D.L."/>
            <person name="van de Geest H.C."/>
            <person name="Bonants P.J.M."/>
            <person name="Smith D.S."/>
            <person name="Levesque C.A."/>
            <person name="van der Lee T.A.J."/>
        </authorList>
    </citation>
    <scope>NUCLEOTIDE SEQUENCE [LARGE SCALE GENOMIC DNA]</scope>
    <source>
        <strain evidence="17 18">CBS 675.73</strain>
    </source>
</reference>
<accession>A0A507FFM8</accession>
<dbReference type="InterPro" id="IPR036028">
    <property type="entry name" value="SH3-like_dom_sf"/>
</dbReference>
<dbReference type="EMBL" id="QEAP01000128">
    <property type="protein sequence ID" value="TPX74390.1"/>
    <property type="molecule type" value="Genomic_DNA"/>
</dbReference>